<sequence>MIARAVGVDMVHIECTSCAFEHTIPEREDDPGGGTRCPNCGEKPFSVRRDGLEWHLEA</sequence>
<evidence type="ECO:0000313" key="1">
    <source>
        <dbReference type="EMBL" id="ELY46019.1"/>
    </source>
</evidence>
<dbReference type="STRING" id="1114856.GCA_000383975_03827"/>
<keyword evidence="2" id="KW-1185">Reference proteome</keyword>
<organism evidence="1 2">
    <name type="scientific">Natronorubrum tibetense GA33</name>
    <dbReference type="NCBI Taxonomy" id="1114856"/>
    <lineage>
        <taxon>Archaea</taxon>
        <taxon>Methanobacteriati</taxon>
        <taxon>Methanobacteriota</taxon>
        <taxon>Stenosarchaea group</taxon>
        <taxon>Halobacteria</taxon>
        <taxon>Halobacteriales</taxon>
        <taxon>Natrialbaceae</taxon>
        <taxon>Natronorubrum</taxon>
    </lineage>
</organism>
<gene>
    <name evidence="1" type="ORF">C496_02015</name>
</gene>
<evidence type="ECO:0000313" key="2">
    <source>
        <dbReference type="Proteomes" id="UP000011599"/>
    </source>
</evidence>
<dbReference type="EMBL" id="AOHW01000005">
    <property type="protein sequence ID" value="ELY46019.1"/>
    <property type="molecule type" value="Genomic_DNA"/>
</dbReference>
<dbReference type="AlphaFoldDB" id="L9W9B1"/>
<dbReference type="eggNOG" id="arCOG11476">
    <property type="taxonomic scope" value="Archaea"/>
</dbReference>
<comment type="caution">
    <text evidence="1">The sequence shown here is derived from an EMBL/GenBank/DDBJ whole genome shotgun (WGS) entry which is preliminary data.</text>
</comment>
<name>L9W9B1_9EURY</name>
<dbReference type="PATRIC" id="fig|1114856.3.peg.414"/>
<dbReference type="Proteomes" id="UP000011599">
    <property type="component" value="Unassembled WGS sequence"/>
</dbReference>
<proteinExistence type="predicted"/>
<protein>
    <submittedName>
        <fullName evidence="1">Uncharacterized protein</fullName>
    </submittedName>
</protein>
<reference evidence="1 2" key="1">
    <citation type="journal article" date="2014" name="PLoS Genet.">
        <title>Phylogenetically driven sequencing of extremely halophilic archaea reveals strategies for static and dynamic osmo-response.</title>
        <authorList>
            <person name="Becker E.A."/>
            <person name="Seitzer P.M."/>
            <person name="Tritt A."/>
            <person name="Larsen D."/>
            <person name="Krusor M."/>
            <person name="Yao A.I."/>
            <person name="Wu D."/>
            <person name="Madern D."/>
            <person name="Eisen J.A."/>
            <person name="Darling A.E."/>
            <person name="Facciotti M.T."/>
        </authorList>
    </citation>
    <scope>NUCLEOTIDE SEQUENCE [LARGE SCALE GENOMIC DNA]</scope>
    <source>
        <strain evidence="1 2">GA33</strain>
    </source>
</reference>
<accession>L9W9B1</accession>